<keyword evidence="5 10" id="KW-0812">Transmembrane</keyword>
<evidence type="ECO:0000256" key="8">
    <source>
        <dbReference type="ARBA" id="ARBA00023010"/>
    </source>
</evidence>
<keyword evidence="3 10" id="KW-0813">Transport</keyword>
<reference evidence="11 13" key="1">
    <citation type="submission" date="2017-05" db="EMBL/GenBank/DDBJ databases">
        <title>Butyricicoccus porcorum sp. nov. a butyrate-producing bacterium from the swine intestinal tract.</title>
        <authorList>
            <person name="Trachsel J."/>
            <person name="Humphrey S."/>
            <person name="Allen H.K."/>
        </authorList>
    </citation>
    <scope>NUCLEOTIDE SEQUENCE [LARGE SCALE GENOMIC DNA]</scope>
    <source>
        <strain evidence="11">BB10</strain>
    </source>
</reference>
<dbReference type="PANTHER" id="PTHR34182:SF1">
    <property type="entry name" value="PROTEIN-EXPORT MEMBRANE PROTEIN SECG"/>
    <property type="match status" value="1"/>
</dbReference>
<evidence type="ECO:0000256" key="4">
    <source>
        <dbReference type="ARBA" id="ARBA00022475"/>
    </source>
</evidence>
<dbReference type="Proteomes" id="UP000194903">
    <property type="component" value="Unassembled WGS sequence"/>
</dbReference>
<evidence type="ECO:0000256" key="9">
    <source>
        <dbReference type="ARBA" id="ARBA00023136"/>
    </source>
</evidence>
<dbReference type="GO" id="GO:0009306">
    <property type="term" value="P:protein secretion"/>
    <property type="evidence" value="ECO:0007669"/>
    <property type="project" value="UniProtKB-UniRule"/>
</dbReference>
<evidence type="ECO:0000313" key="12">
    <source>
        <dbReference type="EMBL" id="OUM19491.1"/>
    </source>
</evidence>
<comment type="subcellular location">
    <subcellularLocation>
        <location evidence="1 10">Cell membrane</location>
        <topology evidence="1 10">Multi-pass membrane protein</topology>
    </subcellularLocation>
</comment>
<evidence type="ECO:0000256" key="3">
    <source>
        <dbReference type="ARBA" id="ARBA00022448"/>
    </source>
</evidence>
<dbReference type="OrthoDB" id="1708246at2"/>
<gene>
    <name evidence="12" type="ORF">CBW42_13065</name>
    <name evidence="11" type="ORF">CBW42_13495</name>
</gene>
<sequence length="77" mass="8012">MVVTVLSIIQVIACLFLIVTILLQKAPSQGMSGAIGGGQETFFGSNKATGIEAVLANLTKIFAIVFVVDSLFLVLLG</sequence>
<keyword evidence="7 10" id="KW-1133">Transmembrane helix</keyword>
<organism evidence="11 13">
    <name type="scientific">Butyricicoccus porcorum</name>
    <dbReference type="NCBI Taxonomy" id="1945634"/>
    <lineage>
        <taxon>Bacteria</taxon>
        <taxon>Bacillati</taxon>
        <taxon>Bacillota</taxon>
        <taxon>Clostridia</taxon>
        <taxon>Eubacteriales</taxon>
        <taxon>Butyricicoccaceae</taxon>
        <taxon>Butyricicoccus</taxon>
    </lineage>
</organism>
<evidence type="ECO:0000256" key="10">
    <source>
        <dbReference type="RuleBase" id="RU365087"/>
    </source>
</evidence>
<keyword evidence="4 10" id="KW-1003">Cell membrane</keyword>
<dbReference type="EMBL" id="NHOC01000019">
    <property type="protein sequence ID" value="OUM19455.1"/>
    <property type="molecule type" value="Genomic_DNA"/>
</dbReference>
<dbReference type="AlphaFoldDB" id="A0A252F0V5"/>
<dbReference type="Pfam" id="PF03840">
    <property type="entry name" value="SecG"/>
    <property type="match status" value="1"/>
</dbReference>
<dbReference type="InterPro" id="IPR004692">
    <property type="entry name" value="SecG"/>
</dbReference>
<comment type="function">
    <text evidence="10">Involved in protein export. Participates in an early event of protein translocation.</text>
</comment>
<dbReference type="GO" id="GO:0065002">
    <property type="term" value="P:intracellular protein transmembrane transport"/>
    <property type="evidence" value="ECO:0007669"/>
    <property type="project" value="TreeGrafter"/>
</dbReference>
<evidence type="ECO:0000256" key="6">
    <source>
        <dbReference type="ARBA" id="ARBA00022927"/>
    </source>
</evidence>
<feature type="transmembrane region" description="Helical" evidence="10">
    <location>
        <begin position="54"/>
        <end position="76"/>
    </location>
</feature>
<dbReference type="GO" id="GO:0015450">
    <property type="term" value="F:protein-transporting ATPase activity"/>
    <property type="evidence" value="ECO:0007669"/>
    <property type="project" value="UniProtKB-UniRule"/>
</dbReference>
<evidence type="ECO:0000256" key="5">
    <source>
        <dbReference type="ARBA" id="ARBA00022692"/>
    </source>
</evidence>
<accession>A0A252F0V5</accession>
<evidence type="ECO:0000256" key="2">
    <source>
        <dbReference type="ARBA" id="ARBA00008445"/>
    </source>
</evidence>
<dbReference type="GO" id="GO:0005886">
    <property type="term" value="C:plasma membrane"/>
    <property type="evidence" value="ECO:0007669"/>
    <property type="project" value="UniProtKB-SubCell"/>
</dbReference>
<evidence type="ECO:0000313" key="11">
    <source>
        <dbReference type="EMBL" id="OUM19455.1"/>
    </source>
</evidence>
<keyword evidence="9 10" id="KW-0472">Membrane</keyword>
<evidence type="ECO:0000313" key="13">
    <source>
        <dbReference type="Proteomes" id="UP000194903"/>
    </source>
</evidence>
<name>A0A252F0V5_9FIRM</name>
<dbReference type="GO" id="GO:0043952">
    <property type="term" value="P:protein transport by the Sec complex"/>
    <property type="evidence" value="ECO:0007669"/>
    <property type="project" value="TreeGrafter"/>
</dbReference>
<proteinExistence type="inferred from homology"/>
<keyword evidence="6 10" id="KW-0653">Protein transport</keyword>
<keyword evidence="8 10" id="KW-0811">Translocation</keyword>
<comment type="similarity">
    <text evidence="2 10">Belongs to the SecG family.</text>
</comment>
<dbReference type="PANTHER" id="PTHR34182">
    <property type="entry name" value="PROTEIN-EXPORT MEMBRANE PROTEIN SECG"/>
    <property type="match status" value="1"/>
</dbReference>
<feature type="transmembrane region" description="Helical" evidence="10">
    <location>
        <begin position="6"/>
        <end position="23"/>
    </location>
</feature>
<dbReference type="EMBL" id="NHOC01000018">
    <property type="protein sequence ID" value="OUM19491.1"/>
    <property type="molecule type" value="Genomic_DNA"/>
</dbReference>
<dbReference type="PRINTS" id="PR01651">
    <property type="entry name" value="SECGEXPORT"/>
</dbReference>
<evidence type="ECO:0000256" key="7">
    <source>
        <dbReference type="ARBA" id="ARBA00022989"/>
    </source>
</evidence>
<evidence type="ECO:0000256" key="1">
    <source>
        <dbReference type="ARBA" id="ARBA00004651"/>
    </source>
</evidence>
<keyword evidence="13" id="KW-1185">Reference proteome</keyword>
<dbReference type="RefSeq" id="WP_087022408.1">
    <property type="nucleotide sequence ID" value="NZ_CP178353.1"/>
</dbReference>
<comment type="caution">
    <text evidence="11">The sequence shown here is derived from an EMBL/GenBank/DDBJ whole genome shotgun (WGS) entry which is preliminary data.</text>
</comment>
<protein>
    <recommendedName>
        <fullName evidence="10">Protein-export membrane protein SecG</fullName>
    </recommendedName>
</protein>
<dbReference type="NCBIfam" id="TIGR00810">
    <property type="entry name" value="secG"/>
    <property type="match status" value="1"/>
</dbReference>